<name>A0AAD9AZW6_9PEZI</name>
<keyword evidence="2" id="KW-1185">Reference proteome</keyword>
<evidence type="ECO:0000313" key="2">
    <source>
        <dbReference type="Proteomes" id="UP001243330"/>
    </source>
</evidence>
<sequence>MPWLRWLRKKKQDNAASDDVVIEGLFPWLPSASHGPRSTPSQQECWLFSQPAELRRKILEEAFGNCTIHIDLRLQPISRMPCRTLSSPHGGDAPLVEEEGNRPAARSKTWKWYGCVCHRNKPPQPRLAQQTSLYLDRCLYGEGICDAWPGEAPGKCCIGMMGVMLSCKQAHDEVLGVIYSTNTIHIASEPLVQALLQRGLRDSPRVMGPGIGLVTSLEIKWRFDLFSDSIDRVCTEYRRRFTQSLQLLPQAFPGLSRLTLAFEDRLYYKRLRPSDNMAEVDAYYSSLSCQLRQASSLKASMSKFRIPFLTSFGWSGTWSVAKFLRVANGTIGMNGFVTLS</sequence>
<dbReference type="PANTHER" id="PTHR38790:SF4">
    <property type="entry name" value="2EXR DOMAIN-CONTAINING PROTEIN"/>
    <property type="match status" value="1"/>
</dbReference>
<protein>
    <submittedName>
        <fullName evidence="1">Uncharacterized protein</fullName>
    </submittedName>
</protein>
<comment type="caution">
    <text evidence="1">The sequence shown here is derived from an EMBL/GenBank/DDBJ whole genome shotgun (WGS) entry which is preliminary data.</text>
</comment>
<accession>A0AAD9AZW6</accession>
<dbReference type="PANTHER" id="PTHR38790">
    <property type="entry name" value="2EXR DOMAIN-CONTAINING PROTEIN-RELATED"/>
    <property type="match status" value="1"/>
</dbReference>
<dbReference type="Proteomes" id="UP001243330">
    <property type="component" value="Unassembled WGS sequence"/>
</dbReference>
<dbReference type="EMBL" id="JAQOWY010000004">
    <property type="protein sequence ID" value="KAK1856917.1"/>
    <property type="molecule type" value="Genomic_DNA"/>
</dbReference>
<dbReference type="AlphaFoldDB" id="A0AAD9AZW6"/>
<reference evidence="1" key="1">
    <citation type="submission" date="2023-01" db="EMBL/GenBank/DDBJ databases">
        <title>Colletotrichum chrysophilum M932 genome sequence.</title>
        <authorList>
            <person name="Baroncelli R."/>
        </authorList>
    </citation>
    <scope>NUCLEOTIDE SEQUENCE</scope>
    <source>
        <strain evidence="1">M932</strain>
    </source>
</reference>
<evidence type="ECO:0000313" key="1">
    <source>
        <dbReference type="EMBL" id="KAK1856917.1"/>
    </source>
</evidence>
<organism evidence="1 2">
    <name type="scientific">Colletotrichum chrysophilum</name>
    <dbReference type="NCBI Taxonomy" id="1836956"/>
    <lineage>
        <taxon>Eukaryota</taxon>
        <taxon>Fungi</taxon>
        <taxon>Dikarya</taxon>
        <taxon>Ascomycota</taxon>
        <taxon>Pezizomycotina</taxon>
        <taxon>Sordariomycetes</taxon>
        <taxon>Hypocreomycetidae</taxon>
        <taxon>Glomerellales</taxon>
        <taxon>Glomerellaceae</taxon>
        <taxon>Colletotrichum</taxon>
        <taxon>Colletotrichum gloeosporioides species complex</taxon>
    </lineage>
</organism>
<proteinExistence type="predicted"/>
<gene>
    <name evidence="1" type="ORF">CCHR01_00479</name>
</gene>